<dbReference type="RefSeq" id="WP_249905171.1">
    <property type="nucleotide sequence ID" value="NZ_JAMGBA010000004.1"/>
</dbReference>
<feature type="signal peptide" evidence="2">
    <location>
        <begin position="1"/>
        <end position="21"/>
    </location>
</feature>
<dbReference type="InterPro" id="IPR006175">
    <property type="entry name" value="YjgF/YER057c/UK114"/>
</dbReference>
<evidence type="ECO:0000256" key="2">
    <source>
        <dbReference type="SAM" id="SignalP"/>
    </source>
</evidence>
<dbReference type="Gene3D" id="3.30.1330.40">
    <property type="entry name" value="RutC-like"/>
    <property type="match status" value="1"/>
</dbReference>
<dbReference type="PANTHER" id="PTHR11803">
    <property type="entry name" value="2-IMINOBUTANOATE/2-IMINOPROPANOATE DEAMINASE RIDA"/>
    <property type="match status" value="1"/>
</dbReference>
<dbReference type="Proteomes" id="UP001203410">
    <property type="component" value="Unassembled WGS sequence"/>
</dbReference>
<dbReference type="PANTHER" id="PTHR11803:SF59">
    <property type="entry name" value="ENDORIBONUCLEASE"/>
    <property type="match status" value="1"/>
</dbReference>
<dbReference type="GO" id="GO:0016787">
    <property type="term" value="F:hydrolase activity"/>
    <property type="evidence" value="ECO:0007669"/>
    <property type="project" value="UniProtKB-KW"/>
</dbReference>
<reference evidence="3 4" key="1">
    <citation type="submission" date="2022-05" db="EMBL/GenBank/DDBJ databases">
        <authorList>
            <person name="Jo J.-H."/>
            <person name="Im W.-T."/>
        </authorList>
    </citation>
    <scope>NUCLEOTIDE SEQUENCE [LARGE SCALE GENOMIC DNA]</scope>
    <source>
        <strain evidence="3 4">NSE70-1</strain>
    </source>
</reference>
<dbReference type="InterPro" id="IPR019897">
    <property type="entry name" value="RidA_CS"/>
</dbReference>
<keyword evidence="2" id="KW-0732">Signal</keyword>
<protein>
    <submittedName>
        <fullName evidence="3">Rid family hydrolase</fullName>
    </submittedName>
</protein>
<comment type="caution">
    <text evidence="3">The sequence shown here is derived from an EMBL/GenBank/DDBJ whole genome shotgun (WGS) entry which is preliminary data.</text>
</comment>
<evidence type="ECO:0000256" key="1">
    <source>
        <dbReference type="ARBA" id="ARBA00010552"/>
    </source>
</evidence>
<dbReference type="Pfam" id="PF01042">
    <property type="entry name" value="Ribonuc_L-PSP"/>
    <property type="match status" value="1"/>
</dbReference>
<dbReference type="PROSITE" id="PS01094">
    <property type="entry name" value="UPF0076"/>
    <property type="match status" value="1"/>
</dbReference>
<keyword evidence="4" id="KW-1185">Reference proteome</keyword>
<dbReference type="SUPFAM" id="SSF55298">
    <property type="entry name" value="YjgF-like"/>
    <property type="match status" value="1"/>
</dbReference>
<gene>
    <name evidence="3" type="ORF">LZ496_13090</name>
</gene>
<sequence>MLKLCVIGAVAGLAFSTGAEAQLTRIGPATAAVADAVETKGTTDTLYISGITPPALDPSAPTVRGDTRTQTQNILKILGDILKGQGYGYGDVTMLRVFLVADPANGGKMDFEGMKQAYGQVFGTAQQPGRPARATVQVAGLVDEGQLVEIDAIAVRKHKP</sequence>
<comment type="similarity">
    <text evidence="1">Belongs to the RutC family.</text>
</comment>
<dbReference type="EMBL" id="JAMGBA010000004">
    <property type="protein sequence ID" value="MCL6699713.1"/>
    <property type="molecule type" value="Genomic_DNA"/>
</dbReference>
<evidence type="ECO:0000313" key="4">
    <source>
        <dbReference type="Proteomes" id="UP001203410"/>
    </source>
</evidence>
<accession>A0ABT0RY10</accession>
<evidence type="ECO:0000313" key="3">
    <source>
        <dbReference type="EMBL" id="MCL6699713.1"/>
    </source>
</evidence>
<proteinExistence type="inferred from homology"/>
<keyword evidence="3" id="KW-0378">Hydrolase</keyword>
<name>A0ABT0RY10_9SPHN</name>
<feature type="chain" id="PRO_5046113208" evidence="2">
    <location>
        <begin position="22"/>
        <end position="160"/>
    </location>
</feature>
<organism evidence="3 4">
    <name type="scientific">Sphingomonas caseinilyticus</name>
    <dbReference type="NCBI Taxonomy" id="2908205"/>
    <lineage>
        <taxon>Bacteria</taxon>
        <taxon>Pseudomonadati</taxon>
        <taxon>Pseudomonadota</taxon>
        <taxon>Alphaproteobacteria</taxon>
        <taxon>Sphingomonadales</taxon>
        <taxon>Sphingomonadaceae</taxon>
        <taxon>Sphingomonas</taxon>
    </lineage>
</organism>
<dbReference type="InterPro" id="IPR035959">
    <property type="entry name" value="RutC-like_sf"/>
</dbReference>